<dbReference type="Gramene" id="CDY40373">
    <property type="protein sequence ID" value="CDY40373"/>
    <property type="gene ID" value="GSBRNA2T00069566001"/>
</dbReference>
<feature type="compositionally biased region" description="Basic and acidic residues" evidence="1">
    <location>
        <begin position="1"/>
        <end position="13"/>
    </location>
</feature>
<sequence length="23" mass="2414">MEAEEKIAADGRQRPGGAGRGTR</sequence>
<accession>A0A078HUC6</accession>
<dbReference type="EMBL" id="LK032469">
    <property type="protein sequence ID" value="CDY40373.1"/>
    <property type="molecule type" value="Genomic_DNA"/>
</dbReference>
<protein>
    <submittedName>
        <fullName evidence="2">BnaA02g26870D protein</fullName>
    </submittedName>
</protein>
<keyword evidence="3" id="KW-1185">Reference proteome</keyword>
<proteinExistence type="predicted"/>
<gene>
    <name evidence="2" type="primary">BnaA02g26870D</name>
    <name evidence="2" type="ORF">GSBRNA2T00069566001</name>
</gene>
<feature type="compositionally biased region" description="Gly residues" evidence="1">
    <location>
        <begin position="14"/>
        <end position="23"/>
    </location>
</feature>
<name>A0A078HUC6_BRANA</name>
<evidence type="ECO:0000313" key="2">
    <source>
        <dbReference type="EMBL" id="CDY40373.1"/>
    </source>
</evidence>
<reference evidence="2 3" key="1">
    <citation type="journal article" date="2014" name="Science">
        <title>Plant genetics. Early allopolyploid evolution in the post-Neolithic Brassica napus oilseed genome.</title>
        <authorList>
            <person name="Chalhoub B."/>
            <person name="Denoeud F."/>
            <person name="Liu S."/>
            <person name="Parkin I.A."/>
            <person name="Tang H."/>
            <person name="Wang X."/>
            <person name="Chiquet J."/>
            <person name="Belcram H."/>
            <person name="Tong C."/>
            <person name="Samans B."/>
            <person name="Correa M."/>
            <person name="Da Silva C."/>
            <person name="Just J."/>
            <person name="Falentin C."/>
            <person name="Koh C.S."/>
            <person name="Le Clainche I."/>
            <person name="Bernard M."/>
            <person name="Bento P."/>
            <person name="Noel B."/>
            <person name="Labadie K."/>
            <person name="Alberti A."/>
            <person name="Charles M."/>
            <person name="Arnaud D."/>
            <person name="Guo H."/>
            <person name="Daviaud C."/>
            <person name="Alamery S."/>
            <person name="Jabbari K."/>
            <person name="Zhao M."/>
            <person name="Edger P.P."/>
            <person name="Chelaifa H."/>
            <person name="Tack D."/>
            <person name="Lassalle G."/>
            <person name="Mestiri I."/>
            <person name="Schnel N."/>
            <person name="Le Paslier M.C."/>
            <person name="Fan G."/>
            <person name="Renault V."/>
            <person name="Bayer P.E."/>
            <person name="Golicz A.A."/>
            <person name="Manoli S."/>
            <person name="Lee T.H."/>
            <person name="Thi V.H."/>
            <person name="Chalabi S."/>
            <person name="Hu Q."/>
            <person name="Fan C."/>
            <person name="Tollenaere R."/>
            <person name="Lu Y."/>
            <person name="Battail C."/>
            <person name="Shen J."/>
            <person name="Sidebottom C.H."/>
            <person name="Wang X."/>
            <person name="Canaguier A."/>
            <person name="Chauveau A."/>
            <person name="Berard A."/>
            <person name="Deniot G."/>
            <person name="Guan M."/>
            <person name="Liu Z."/>
            <person name="Sun F."/>
            <person name="Lim Y.P."/>
            <person name="Lyons E."/>
            <person name="Town C.D."/>
            <person name="Bancroft I."/>
            <person name="Wang X."/>
            <person name="Meng J."/>
            <person name="Ma J."/>
            <person name="Pires J.C."/>
            <person name="King G.J."/>
            <person name="Brunel D."/>
            <person name="Delourme R."/>
            <person name="Renard M."/>
            <person name="Aury J.M."/>
            <person name="Adams K.L."/>
            <person name="Batley J."/>
            <person name="Snowdon R.J."/>
            <person name="Tost J."/>
            <person name="Edwards D."/>
            <person name="Zhou Y."/>
            <person name="Hua W."/>
            <person name="Sharpe A.G."/>
            <person name="Paterson A.H."/>
            <person name="Guan C."/>
            <person name="Wincker P."/>
        </authorList>
    </citation>
    <scope>NUCLEOTIDE SEQUENCE [LARGE SCALE GENOMIC DNA]</scope>
    <source>
        <strain evidence="3">cv. Darmor-bzh</strain>
    </source>
</reference>
<evidence type="ECO:0000313" key="3">
    <source>
        <dbReference type="Proteomes" id="UP000028999"/>
    </source>
</evidence>
<feature type="region of interest" description="Disordered" evidence="1">
    <location>
        <begin position="1"/>
        <end position="23"/>
    </location>
</feature>
<dbReference type="PaxDb" id="3708-A0A078HUC6"/>
<evidence type="ECO:0000256" key="1">
    <source>
        <dbReference type="SAM" id="MobiDB-lite"/>
    </source>
</evidence>
<dbReference type="Proteomes" id="UP000028999">
    <property type="component" value="Unassembled WGS sequence"/>
</dbReference>
<organism evidence="2 3">
    <name type="scientific">Brassica napus</name>
    <name type="common">Rape</name>
    <dbReference type="NCBI Taxonomy" id="3708"/>
    <lineage>
        <taxon>Eukaryota</taxon>
        <taxon>Viridiplantae</taxon>
        <taxon>Streptophyta</taxon>
        <taxon>Embryophyta</taxon>
        <taxon>Tracheophyta</taxon>
        <taxon>Spermatophyta</taxon>
        <taxon>Magnoliopsida</taxon>
        <taxon>eudicotyledons</taxon>
        <taxon>Gunneridae</taxon>
        <taxon>Pentapetalae</taxon>
        <taxon>rosids</taxon>
        <taxon>malvids</taxon>
        <taxon>Brassicales</taxon>
        <taxon>Brassicaceae</taxon>
        <taxon>Brassiceae</taxon>
        <taxon>Brassica</taxon>
    </lineage>
</organism>
<dbReference type="AlphaFoldDB" id="A0A078HUC6"/>